<comment type="caution">
    <text evidence="4">The sequence shown here is derived from an EMBL/GenBank/DDBJ whole genome shotgun (WGS) entry which is preliminary data.</text>
</comment>
<dbReference type="Proteomes" id="UP000027601">
    <property type="component" value="Unassembled WGS sequence"/>
</dbReference>
<evidence type="ECO:0000259" key="3">
    <source>
        <dbReference type="Pfam" id="PF18294"/>
    </source>
</evidence>
<dbReference type="Gene3D" id="3.90.226.10">
    <property type="entry name" value="2-enoyl-CoA Hydratase, Chain A, domain 1"/>
    <property type="match status" value="1"/>
</dbReference>
<dbReference type="Pfam" id="PF18294">
    <property type="entry name" value="Pept_S41_N"/>
    <property type="match status" value="1"/>
</dbReference>
<feature type="chain" id="PRO_5001662989" evidence="1">
    <location>
        <begin position="25"/>
        <end position="403"/>
    </location>
</feature>
<evidence type="ECO:0000313" key="4">
    <source>
        <dbReference type="EMBL" id="GAK37724.1"/>
    </source>
</evidence>
<dbReference type="PANTHER" id="PTHR32060:SF30">
    <property type="entry name" value="CARBOXY-TERMINAL PROCESSING PROTEASE CTPA"/>
    <property type="match status" value="1"/>
</dbReference>
<dbReference type="InterPro" id="IPR029045">
    <property type="entry name" value="ClpP/crotonase-like_dom_sf"/>
</dbReference>
<dbReference type="GO" id="GO:0030288">
    <property type="term" value="C:outer membrane-bounded periplasmic space"/>
    <property type="evidence" value="ECO:0007669"/>
    <property type="project" value="TreeGrafter"/>
</dbReference>
<evidence type="ECO:0000259" key="2">
    <source>
        <dbReference type="Pfam" id="PF03572"/>
    </source>
</evidence>
<keyword evidence="1" id="KW-0732">Signal</keyword>
<gene>
    <name evidence="4" type="ORF">JCM15093_2995</name>
</gene>
<dbReference type="eggNOG" id="COG0793">
    <property type="taxonomic scope" value="Bacteria"/>
</dbReference>
<dbReference type="InterPro" id="IPR005151">
    <property type="entry name" value="Tail-specific_protease"/>
</dbReference>
<keyword evidence="4" id="KW-0378">Hydrolase</keyword>
<dbReference type="Gene3D" id="2.30.42.10">
    <property type="match status" value="1"/>
</dbReference>
<feature type="domain" description="Peptidase S41 N-terminal" evidence="3">
    <location>
        <begin position="38"/>
        <end position="83"/>
    </location>
</feature>
<dbReference type="Gene3D" id="3.30.750.170">
    <property type="match status" value="1"/>
</dbReference>
<evidence type="ECO:0000313" key="5">
    <source>
        <dbReference type="Proteomes" id="UP000027601"/>
    </source>
</evidence>
<reference evidence="4 5" key="1">
    <citation type="journal article" date="2015" name="Microbes Environ.">
        <title>Distribution and evolution of nitrogen fixation genes in the phylum bacteroidetes.</title>
        <authorList>
            <person name="Inoue J."/>
            <person name="Oshima K."/>
            <person name="Suda W."/>
            <person name="Sakamoto M."/>
            <person name="Iino T."/>
            <person name="Noda S."/>
            <person name="Hongoh Y."/>
            <person name="Hattori M."/>
            <person name="Ohkuma M."/>
        </authorList>
    </citation>
    <scope>NUCLEOTIDE SEQUENCE [LARGE SCALE GENOMIC DNA]</scope>
    <source>
        <strain evidence="4 5">JCM 15093</strain>
    </source>
</reference>
<proteinExistence type="predicted"/>
<dbReference type="GO" id="GO:0006508">
    <property type="term" value="P:proteolysis"/>
    <property type="evidence" value="ECO:0007669"/>
    <property type="project" value="UniProtKB-KW"/>
</dbReference>
<keyword evidence="5" id="KW-1185">Reference proteome</keyword>
<sequence length="403" mass="44253">MNFRKIRYASVMLFLSVVCLSSCGEDRSIAYREQTGLDRWMDSLMRVNYYWYTEMPSTKKLNYFTAPAAFLKTLVYNSETVSYVTDLTATDYSYGFKYKLYSVSDTTYAAQVLYVLPNSPASEAGLSRGKWITTVEGDSITSKNKTILDEDDALEIGLATYSDGKLVAAGKSSLPTTRVVANEPVLYHTTLTQAGKKVGYLVYNNFANGTDDAYNKELIALSNEFSGVSEFVLDLRYAQGEGDLENVQLLGSILAPSTALGKTCCTLKYNNKQNPQTVTKTFLSSISGGTNLNLEKLYVLVSGETSAAAELLINSLKPYMTVVLVGAKTAGKPYGTTPYVNEAYQWSVNPVTHMYYNAKDKADYTSGFAVDYAAAESLSTLATFQEFGNTGELLLSTALKLIE</sequence>
<dbReference type="InterPro" id="IPR036034">
    <property type="entry name" value="PDZ_sf"/>
</dbReference>
<feature type="domain" description="Tail specific protease" evidence="2">
    <location>
        <begin position="197"/>
        <end position="361"/>
    </location>
</feature>
<name>A0A069DBQ4_9BACE</name>
<dbReference type="SUPFAM" id="SSF52096">
    <property type="entry name" value="ClpP/crotonase"/>
    <property type="match status" value="1"/>
</dbReference>
<dbReference type="CDD" id="cd07561">
    <property type="entry name" value="Peptidase_S41_CPP_like"/>
    <property type="match status" value="1"/>
</dbReference>
<dbReference type="RefSeq" id="WP_027318176.1">
    <property type="nucleotide sequence ID" value="NZ_ATZI01000022.1"/>
</dbReference>
<dbReference type="GO" id="GO:0008236">
    <property type="term" value="F:serine-type peptidase activity"/>
    <property type="evidence" value="ECO:0007669"/>
    <property type="project" value="InterPro"/>
</dbReference>
<evidence type="ECO:0000256" key="1">
    <source>
        <dbReference type="SAM" id="SignalP"/>
    </source>
</evidence>
<dbReference type="AlphaFoldDB" id="A0A069DBQ4"/>
<dbReference type="EMBL" id="BAJS01000027">
    <property type="protein sequence ID" value="GAK37724.1"/>
    <property type="molecule type" value="Genomic_DNA"/>
</dbReference>
<keyword evidence="4" id="KW-0645">Protease</keyword>
<dbReference type="OrthoDB" id="7168509at2"/>
<dbReference type="PANTHER" id="PTHR32060">
    <property type="entry name" value="TAIL-SPECIFIC PROTEASE"/>
    <property type="match status" value="1"/>
</dbReference>
<feature type="signal peptide" evidence="1">
    <location>
        <begin position="1"/>
        <end position="24"/>
    </location>
</feature>
<dbReference type="STRING" id="1121097.GCA_000428125_02986"/>
<dbReference type="Pfam" id="PF03572">
    <property type="entry name" value="Peptidase_S41"/>
    <property type="match status" value="1"/>
</dbReference>
<dbReference type="GO" id="GO:0007165">
    <property type="term" value="P:signal transduction"/>
    <property type="evidence" value="ECO:0007669"/>
    <property type="project" value="TreeGrafter"/>
</dbReference>
<organism evidence="4 5">
    <name type="scientific">Bacteroides graminisolvens DSM 19988 = JCM 15093</name>
    <dbReference type="NCBI Taxonomy" id="1121097"/>
    <lineage>
        <taxon>Bacteria</taxon>
        <taxon>Pseudomonadati</taxon>
        <taxon>Bacteroidota</taxon>
        <taxon>Bacteroidia</taxon>
        <taxon>Bacteroidales</taxon>
        <taxon>Bacteroidaceae</taxon>
        <taxon>Bacteroides</taxon>
    </lineage>
</organism>
<dbReference type="InterPro" id="IPR041613">
    <property type="entry name" value="Pept_S41_N"/>
</dbReference>
<accession>A0A069DBQ4</accession>
<dbReference type="SUPFAM" id="SSF50156">
    <property type="entry name" value="PDZ domain-like"/>
    <property type="match status" value="1"/>
</dbReference>
<dbReference type="GO" id="GO:0004175">
    <property type="term" value="F:endopeptidase activity"/>
    <property type="evidence" value="ECO:0007669"/>
    <property type="project" value="TreeGrafter"/>
</dbReference>
<protein>
    <submittedName>
        <fullName evidence="4">Carboxyl-terminal protease</fullName>
    </submittedName>
</protein>